<dbReference type="GO" id="GO:0004519">
    <property type="term" value="F:endonuclease activity"/>
    <property type="evidence" value="ECO:0007669"/>
    <property type="project" value="UniProtKB-KW"/>
</dbReference>
<name>A0AAP2G5U8_9BACT</name>
<evidence type="ECO:0000259" key="1">
    <source>
        <dbReference type="SMART" id="SM00507"/>
    </source>
</evidence>
<comment type="caution">
    <text evidence="2">The sequence shown here is derived from an EMBL/GenBank/DDBJ whole genome shotgun (WGS) entry which is preliminary data.</text>
</comment>
<dbReference type="RefSeq" id="WP_213946765.1">
    <property type="nucleotide sequence ID" value="NZ_JAHCMY010000024.1"/>
</dbReference>
<dbReference type="Proteomes" id="UP001319104">
    <property type="component" value="Unassembled WGS sequence"/>
</dbReference>
<dbReference type="GO" id="GO:0003676">
    <property type="term" value="F:nucleic acid binding"/>
    <property type="evidence" value="ECO:0007669"/>
    <property type="project" value="InterPro"/>
</dbReference>
<dbReference type="GO" id="GO:0008270">
    <property type="term" value="F:zinc ion binding"/>
    <property type="evidence" value="ECO:0007669"/>
    <property type="project" value="InterPro"/>
</dbReference>
<feature type="domain" description="HNH nuclease" evidence="1">
    <location>
        <begin position="72"/>
        <end position="123"/>
    </location>
</feature>
<keyword evidence="2" id="KW-0255">Endonuclease</keyword>
<dbReference type="InterPro" id="IPR002711">
    <property type="entry name" value="HNH"/>
</dbReference>
<protein>
    <submittedName>
        <fullName evidence="2">HNH endonuclease</fullName>
    </submittedName>
</protein>
<sequence>MKGDDLLKYPNNDSDWSEEHWKNFIEYLIEDKFFTYKQLASGILGQLNPPQVGTGTTEIVKHHYPPRKAWQNVKNWFYSQSGRCEDCGTRLDLQTDHVIPRQELGVEADRLDNFLLRCRRCNVVRRPSHKNGGVLNLTSSSALMWILLTRRPKTYPAFEKLCRDYGMKMASIRFQEAWALAIWLEKEGEYEIDK</sequence>
<organism evidence="2 3">
    <name type="scientific">Litoribacter ruber</name>
    <dbReference type="NCBI Taxonomy" id="702568"/>
    <lineage>
        <taxon>Bacteria</taxon>
        <taxon>Pseudomonadati</taxon>
        <taxon>Bacteroidota</taxon>
        <taxon>Cytophagia</taxon>
        <taxon>Cytophagales</taxon>
        <taxon>Cyclobacteriaceae</taxon>
        <taxon>Litoribacter</taxon>
    </lineage>
</organism>
<dbReference type="AlphaFoldDB" id="A0AAP2G5U8"/>
<dbReference type="Gene3D" id="1.10.30.50">
    <property type="match status" value="1"/>
</dbReference>
<keyword evidence="3" id="KW-1185">Reference proteome</keyword>
<dbReference type="EMBL" id="JAHCMY010000024">
    <property type="protein sequence ID" value="MBS9525905.1"/>
    <property type="molecule type" value="Genomic_DNA"/>
</dbReference>
<keyword evidence="2" id="KW-0378">Hydrolase</keyword>
<gene>
    <name evidence="2" type="ORF">KI659_17930</name>
</gene>
<dbReference type="SMART" id="SM00507">
    <property type="entry name" value="HNHc"/>
    <property type="match status" value="1"/>
</dbReference>
<dbReference type="Pfam" id="PF01844">
    <property type="entry name" value="HNH"/>
    <property type="match status" value="1"/>
</dbReference>
<dbReference type="InterPro" id="IPR003615">
    <property type="entry name" value="HNH_nuc"/>
</dbReference>
<evidence type="ECO:0000313" key="3">
    <source>
        <dbReference type="Proteomes" id="UP001319104"/>
    </source>
</evidence>
<accession>A0AAP2G5U8</accession>
<proteinExistence type="predicted"/>
<keyword evidence="2" id="KW-0540">Nuclease</keyword>
<evidence type="ECO:0000313" key="2">
    <source>
        <dbReference type="EMBL" id="MBS9525905.1"/>
    </source>
</evidence>
<reference evidence="2 3" key="1">
    <citation type="submission" date="2021-05" db="EMBL/GenBank/DDBJ databases">
        <authorList>
            <person name="Zhang Z.D."/>
            <person name="Osman G."/>
        </authorList>
    </citation>
    <scope>NUCLEOTIDE SEQUENCE [LARGE SCALE GENOMIC DNA]</scope>
    <source>
        <strain evidence="2 3">KCTC 32217</strain>
    </source>
</reference>